<dbReference type="KEGG" id="bpip:BPP43_09060"/>
<evidence type="ECO:0000256" key="1">
    <source>
        <dbReference type="SAM" id="Phobius"/>
    </source>
</evidence>
<proteinExistence type="predicted"/>
<evidence type="ECO:0000313" key="2">
    <source>
        <dbReference type="EMBL" id="AGA66997.1"/>
    </source>
</evidence>
<keyword evidence="1" id="KW-0472">Membrane</keyword>
<dbReference type="AlphaFoldDB" id="A0A3B6W2J1"/>
<dbReference type="EMBL" id="CP002873">
    <property type="protein sequence ID" value="AGA66997.1"/>
    <property type="molecule type" value="Genomic_DNA"/>
</dbReference>
<protein>
    <submittedName>
        <fullName evidence="2">Putative VSH-1 protein OrfG</fullName>
    </submittedName>
</protein>
<organism evidence="2 3">
    <name type="scientific">Brachyspira pilosicoli P43/6/78</name>
    <dbReference type="NCBI Taxonomy" id="1042417"/>
    <lineage>
        <taxon>Bacteria</taxon>
        <taxon>Pseudomonadati</taxon>
        <taxon>Spirochaetota</taxon>
        <taxon>Spirochaetia</taxon>
        <taxon>Brachyspirales</taxon>
        <taxon>Brachyspiraceae</taxon>
        <taxon>Brachyspira</taxon>
    </lineage>
</organism>
<feature type="transmembrane region" description="Helical" evidence="1">
    <location>
        <begin position="14"/>
        <end position="33"/>
    </location>
</feature>
<keyword evidence="1" id="KW-0812">Transmembrane</keyword>
<gene>
    <name evidence="2" type="ORF">BPP43_09060</name>
</gene>
<sequence>MIALIKILTNKNTYIILFVLIICSYILFLNLSLQSKNKKIDDLKIEIKFLNNSNSFLYKDLMFKEKQIDVIKSFSNSTALINKMTNEVLDNETKYIVDTIKKDFYSSFN</sequence>
<accession>A0A3B6W2J1</accession>
<dbReference type="RefSeq" id="WP_015274708.1">
    <property type="nucleotide sequence ID" value="NC_019908.1"/>
</dbReference>
<reference evidence="2 3" key="1">
    <citation type="journal article" date="2013" name="Genome Announc.">
        <title>Complete Genome Sequence of the Porcine Strain Brachyspira pilosicoli P43/6/78(T.).</title>
        <authorList>
            <person name="Lin C."/>
            <person name="den Bakker H.C."/>
            <person name="Suzuki H."/>
            <person name="Lefebure T."/>
            <person name="Ponnala L."/>
            <person name="Sun Q."/>
            <person name="Stanhope M.J."/>
            <person name="Wiedmann M."/>
            <person name="Duhamel G.E."/>
        </authorList>
    </citation>
    <scope>NUCLEOTIDE SEQUENCE [LARGE SCALE GENOMIC DNA]</scope>
    <source>
        <strain evidence="2 3">P43/6/78</strain>
    </source>
</reference>
<evidence type="ECO:0000313" key="3">
    <source>
        <dbReference type="Proteomes" id="UP000010793"/>
    </source>
</evidence>
<keyword evidence="1" id="KW-1133">Transmembrane helix</keyword>
<keyword evidence="3" id="KW-1185">Reference proteome</keyword>
<name>A0A3B6W2J1_BRAPL</name>
<dbReference type="Proteomes" id="UP000010793">
    <property type="component" value="Chromosome"/>
</dbReference>